<evidence type="ECO:0000259" key="15">
    <source>
        <dbReference type="PROSITE" id="PS50240"/>
    </source>
</evidence>
<evidence type="ECO:0000256" key="2">
    <source>
        <dbReference type="ARBA" id="ARBA00022670"/>
    </source>
</evidence>
<keyword evidence="6" id="KW-0735">Signal-anchor</keyword>
<feature type="domain" description="CUB" evidence="13">
    <location>
        <begin position="86"/>
        <end position="197"/>
    </location>
</feature>
<feature type="domain" description="CUB" evidence="13">
    <location>
        <begin position="202"/>
        <end position="281"/>
    </location>
</feature>
<dbReference type="InterPro" id="IPR036055">
    <property type="entry name" value="LDL_receptor-like_sf"/>
</dbReference>
<dbReference type="PROSITE" id="PS00135">
    <property type="entry name" value="TRYPSIN_SER"/>
    <property type="match status" value="1"/>
</dbReference>
<evidence type="ECO:0008006" key="18">
    <source>
        <dbReference type="Google" id="ProtNLM"/>
    </source>
</evidence>
<dbReference type="PROSITE" id="PS00134">
    <property type="entry name" value="TRYPSIN_HIS"/>
    <property type="match status" value="1"/>
</dbReference>
<gene>
    <name evidence="16" type="ORF">COCON_G00063920</name>
</gene>
<dbReference type="InterPro" id="IPR000082">
    <property type="entry name" value="SEA_dom"/>
</dbReference>
<dbReference type="FunFam" id="4.10.400.10:FF:000065">
    <property type="entry name" value="Transmembrane protease serine 7"/>
    <property type="match status" value="1"/>
</dbReference>
<evidence type="ECO:0000256" key="12">
    <source>
        <dbReference type="RuleBase" id="RU363034"/>
    </source>
</evidence>
<dbReference type="SUPFAM" id="SSF57424">
    <property type="entry name" value="LDL receptor-like module"/>
    <property type="match status" value="3"/>
</dbReference>
<dbReference type="Pfam" id="PF00057">
    <property type="entry name" value="Ldl_recept_a"/>
    <property type="match status" value="2"/>
</dbReference>
<dbReference type="PROSITE" id="PS50024">
    <property type="entry name" value="SEA"/>
    <property type="match status" value="1"/>
</dbReference>
<evidence type="ECO:0000256" key="7">
    <source>
        <dbReference type="ARBA" id="ARBA00022989"/>
    </source>
</evidence>
<dbReference type="SMART" id="SM00020">
    <property type="entry name" value="Tryp_SPc"/>
    <property type="match status" value="1"/>
</dbReference>
<dbReference type="FunFam" id="2.40.10.10:FF:000003">
    <property type="entry name" value="Transmembrane serine protease 3"/>
    <property type="match status" value="1"/>
</dbReference>
<dbReference type="PROSITE" id="PS01180">
    <property type="entry name" value="CUB"/>
    <property type="match status" value="2"/>
</dbReference>
<dbReference type="InterPro" id="IPR002172">
    <property type="entry name" value="LDrepeatLR_classA_rpt"/>
</dbReference>
<evidence type="ECO:0000256" key="11">
    <source>
        <dbReference type="PROSITE-ProRule" id="PRU00124"/>
    </source>
</evidence>
<dbReference type="Gene3D" id="4.10.1220.10">
    <property type="entry name" value="EGF-type module"/>
    <property type="match status" value="1"/>
</dbReference>
<dbReference type="PANTHER" id="PTHR24252:SF12">
    <property type="entry name" value="TRANSMEMBRANE SERINE PROTEASE 7"/>
    <property type="match status" value="1"/>
</dbReference>
<organism evidence="16 17">
    <name type="scientific">Conger conger</name>
    <name type="common">Conger eel</name>
    <name type="synonym">Muraena conger</name>
    <dbReference type="NCBI Taxonomy" id="82655"/>
    <lineage>
        <taxon>Eukaryota</taxon>
        <taxon>Metazoa</taxon>
        <taxon>Chordata</taxon>
        <taxon>Craniata</taxon>
        <taxon>Vertebrata</taxon>
        <taxon>Euteleostomi</taxon>
        <taxon>Actinopterygii</taxon>
        <taxon>Neopterygii</taxon>
        <taxon>Teleostei</taxon>
        <taxon>Anguilliformes</taxon>
        <taxon>Congridae</taxon>
        <taxon>Conger</taxon>
    </lineage>
</organism>
<keyword evidence="3" id="KW-0812">Transmembrane</keyword>
<dbReference type="InterPro" id="IPR023415">
    <property type="entry name" value="LDLR_class-A_CS"/>
</dbReference>
<keyword evidence="9 11" id="KW-1015">Disulfide bond</keyword>
<feature type="disulfide bond" evidence="11">
    <location>
        <begin position="395"/>
        <end position="407"/>
    </location>
</feature>
<evidence type="ECO:0000313" key="16">
    <source>
        <dbReference type="EMBL" id="KAJ8279326.1"/>
    </source>
</evidence>
<keyword evidence="5 12" id="KW-0720">Serine protease</keyword>
<reference evidence="16" key="1">
    <citation type="journal article" date="2023" name="Science">
        <title>Genome structures resolve the early diversification of teleost fishes.</title>
        <authorList>
            <person name="Parey E."/>
            <person name="Louis A."/>
            <person name="Montfort J."/>
            <person name="Bouchez O."/>
            <person name="Roques C."/>
            <person name="Iampietro C."/>
            <person name="Lluch J."/>
            <person name="Castinel A."/>
            <person name="Donnadieu C."/>
            <person name="Desvignes T."/>
            <person name="Floi Bucao C."/>
            <person name="Jouanno E."/>
            <person name="Wen M."/>
            <person name="Mejri S."/>
            <person name="Dirks R."/>
            <person name="Jansen H."/>
            <person name="Henkel C."/>
            <person name="Chen W.J."/>
            <person name="Zahm M."/>
            <person name="Cabau C."/>
            <person name="Klopp C."/>
            <person name="Thompson A.W."/>
            <person name="Robinson-Rechavi M."/>
            <person name="Braasch I."/>
            <person name="Lecointre G."/>
            <person name="Bobe J."/>
            <person name="Postlethwait J.H."/>
            <person name="Berthelot C."/>
            <person name="Roest Crollius H."/>
            <person name="Guiguen Y."/>
        </authorList>
    </citation>
    <scope>NUCLEOTIDE SEQUENCE</scope>
    <source>
        <strain evidence="16">Concon-B</strain>
    </source>
</reference>
<keyword evidence="10" id="KW-0325">Glycoprotein</keyword>
<evidence type="ECO:0000256" key="3">
    <source>
        <dbReference type="ARBA" id="ARBA00022692"/>
    </source>
</evidence>
<dbReference type="Gene3D" id="4.10.400.10">
    <property type="entry name" value="Low-density Lipoprotein Receptor"/>
    <property type="match status" value="2"/>
</dbReference>
<dbReference type="SMART" id="SM00192">
    <property type="entry name" value="LDLa"/>
    <property type="match status" value="3"/>
</dbReference>
<dbReference type="PRINTS" id="PR00722">
    <property type="entry name" value="CHYMOTRYPSIN"/>
</dbReference>
<protein>
    <recommendedName>
        <fullName evidence="18">Transmembrane serine protease 7</fullName>
    </recommendedName>
</protein>
<dbReference type="InterPro" id="IPR035914">
    <property type="entry name" value="Sperma_CUB_dom_sf"/>
</dbReference>
<dbReference type="Proteomes" id="UP001152803">
    <property type="component" value="Unassembled WGS sequence"/>
</dbReference>
<dbReference type="InterPro" id="IPR001254">
    <property type="entry name" value="Trypsin_dom"/>
</dbReference>
<feature type="disulfide bond" evidence="11">
    <location>
        <begin position="374"/>
        <end position="389"/>
    </location>
</feature>
<dbReference type="SUPFAM" id="SSF50494">
    <property type="entry name" value="Trypsin-like serine proteases"/>
    <property type="match status" value="1"/>
</dbReference>
<dbReference type="InterPro" id="IPR043504">
    <property type="entry name" value="Peptidase_S1_PA_chymotrypsin"/>
</dbReference>
<dbReference type="InterPro" id="IPR001314">
    <property type="entry name" value="Peptidase_S1A"/>
</dbReference>
<name>A0A9Q1DS13_CONCO</name>
<evidence type="ECO:0000256" key="6">
    <source>
        <dbReference type="ARBA" id="ARBA00022968"/>
    </source>
</evidence>
<dbReference type="EMBL" id="JAFJMO010000004">
    <property type="protein sequence ID" value="KAJ8279326.1"/>
    <property type="molecule type" value="Genomic_DNA"/>
</dbReference>
<evidence type="ECO:0000256" key="4">
    <source>
        <dbReference type="ARBA" id="ARBA00022801"/>
    </source>
</evidence>
<dbReference type="PROSITE" id="PS50068">
    <property type="entry name" value="LDLRA_2"/>
    <property type="match status" value="3"/>
</dbReference>
<dbReference type="InterPro" id="IPR009003">
    <property type="entry name" value="Peptidase_S1_PA"/>
</dbReference>
<dbReference type="GO" id="GO:0004252">
    <property type="term" value="F:serine-type endopeptidase activity"/>
    <property type="evidence" value="ECO:0007669"/>
    <property type="project" value="InterPro"/>
</dbReference>
<dbReference type="PROSITE" id="PS01209">
    <property type="entry name" value="LDLRA_1"/>
    <property type="match status" value="1"/>
</dbReference>
<dbReference type="CDD" id="cd00190">
    <property type="entry name" value="Tryp_SPc"/>
    <property type="match status" value="1"/>
</dbReference>
<dbReference type="PROSITE" id="PS50240">
    <property type="entry name" value="TRYPSIN_DOM"/>
    <property type="match status" value="1"/>
</dbReference>
<evidence type="ECO:0000256" key="5">
    <source>
        <dbReference type="ARBA" id="ARBA00022825"/>
    </source>
</evidence>
<dbReference type="AlphaFoldDB" id="A0A9Q1DS13"/>
<feature type="domain" description="Peptidase S1" evidence="15">
    <location>
        <begin position="445"/>
        <end position="678"/>
    </location>
</feature>
<dbReference type="Pfam" id="PF00089">
    <property type="entry name" value="Trypsin"/>
    <property type="match status" value="1"/>
</dbReference>
<dbReference type="SUPFAM" id="SSF82671">
    <property type="entry name" value="SEA domain"/>
    <property type="match status" value="1"/>
</dbReference>
<sequence>MILCPSSSNDGGVLVHFWMVFTVPQLKSTAVCEECVSAILQNSVLTSLQNRSSIGYMMGLPVDMDSILINAALRSDYTGTSADSQCVDKLYASMLGAKVPLNIFSSWGGLSCHIKLTAAPRSLIRLTITAFQIEASDCVNDGLTVYDALLPMSGRTLYRLCGPVSHGLSLVSTGNVMLLSFRLVQGSKSFRGHFQAIAEESCFSVIQLESKSGFSGEISSPFYPSLLPPYCTCTWHFQSPHPSLGVALTFKNYMLNQKDLRSCKHGWWKVNESIYCGSHIGHTTVFHIPDPNPAVVFRCSSRRADPPITATYHTFNISQPCPDGYFLCSTGLCVDKRRRCDGLDDCRDESDELFCSKPSKNCAGSTPLHPLYVCNGEKDCANGKDETNCTLETSCSDIRYQCRSGACILKRNAKCDGVFDCLDHSDESDCACGLPSLGRWGQGRVVGGTNAVEGEWPWQVSLHFGGYLYCGGTVISAQWLLSAAHCFSRERLSDPRQWRAHLGMLTQGDAKYVAEIQRIVMHEYYNALNFDYDIALLQLKKTWPPSLKTYIQPICLPSPSQALTETRTCWVTGWGYRSEQDKVLPSILQKAEVGVIGRRECKRRYGLVSPRMLCAGVPSGESDACRGDSGGPLSCQMQRGHWFLTGIVSWGAGCGRPNLPGVYTKVAKFITWIQSHTLQ</sequence>
<evidence type="ECO:0000256" key="1">
    <source>
        <dbReference type="ARBA" id="ARBA00004606"/>
    </source>
</evidence>
<dbReference type="CDD" id="cd00041">
    <property type="entry name" value="CUB"/>
    <property type="match status" value="1"/>
</dbReference>
<dbReference type="InterPro" id="IPR000859">
    <property type="entry name" value="CUB_dom"/>
</dbReference>
<evidence type="ECO:0000313" key="17">
    <source>
        <dbReference type="Proteomes" id="UP001152803"/>
    </source>
</evidence>
<feature type="disulfide bond" evidence="11">
    <location>
        <begin position="415"/>
        <end position="430"/>
    </location>
</feature>
<keyword evidence="2 12" id="KW-0645">Protease</keyword>
<evidence type="ECO:0000256" key="10">
    <source>
        <dbReference type="ARBA" id="ARBA00023180"/>
    </source>
</evidence>
<proteinExistence type="predicted"/>
<keyword evidence="8" id="KW-0472">Membrane</keyword>
<dbReference type="GO" id="GO:0016020">
    <property type="term" value="C:membrane"/>
    <property type="evidence" value="ECO:0007669"/>
    <property type="project" value="UniProtKB-SubCell"/>
</dbReference>
<dbReference type="CDD" id="cd00112">
    <property type="entry name" value="LDLa"/>
    <property type="match status" value="2"/>
</dbReference>
<dbReference type="Gene3D" id="2.40.10.10">
    <property type="entry name" value="Trypsin-like serine proteases"/>
    <property type="match status" value="1"/>
</dbReference>
<evidence type="ECO:0000256" key="9">
    <source>
        <dbReference type="ARBA" id="ARBA00023157"/>
    </source>
</evidence>
<keyword evidence="7" id="KW-1133">Transmembrane helix</keyword>
<comment type="subcellular location">
    <subcellularLocation>
        <location evidence="1">Membrane</location>
        <topology evidence="1">Single-pass type II membrane protein</topology>
    </subcellularLocation>
</comment>
<dbReference type="Gene3D" id="2.60.120.290">
    <property type="entry name" value="Spermadhesin, CUB domain"/>
    <property type="match status" value="2"/>
</dbReference>
<feature type="disulfide bond" evidence="11">
    <location>
        <begin position="328"/>
        <end position="346"/>
    </location>
</feature>
<evidence type="ECO:0000259" key="13">
    <source>
        <dbReference type="PROSITE" id="PS01180"/>
    </source>
</evidence>
<dbReference type="OrthoDB" id="414661at2759"/>
<dbReference type="SMART" id="SM00042">
    <property type="entry name" value="CUB"/>
    <property type="match status" value="1"/>
</dbReference>
<feature type="disulfide bond" evidence="11">
    <location>
        <begin position="362"/>
        <end position="380"/>
    </location>
</feature>
<evidence type="ECO:0000259" key="14">
    <source>
        <dbReference type="PROSITE" id="PS50024"/>
    </source>
</evidence>
<dbReference type="InterPro" id="IPR036364">
    <property type="entry name" value="SEA_dom_sf"/>
</dbReference>
<dbReference type="InterPro" id="IPR018114">
    <property type="entry name" value="TRYPSIN_HIS"/>
</dbReference>
<evidence type="ECO:0000256" key="8">
    <source>
        <dbReference type="ARBA" id="ARBA00023136"/>
    </source>
</evidence>
<comment type="caution">
    <text evidence="11">Lacks conserved residue(s) required for the propagation of feature annotation.</text>
</comment>
<keyword evidence="17" id="KW-1185">Reference proteome</keyword>
<dbReference type="InterPro" id="IPR033116">
    <property type="entry name" value="TRYPSIN_SER"/>
</dbReference>
<accession>A0A9Q1DS13</accession>
<feature type="disulfide bond" evidence="11">
    <location>
        <begin position="321"/>
        <end position="333"/>
    </location>
</feature>
<comment type="caution">
    <text evidence="16">The sequence shown here is derived from an EMBL/GenBank/DDBJ whole genome shotgun (WGS) entry which is preliminary data.</text>
</comment>
<dbReference type="PANTHER" id="PTHR24252">
    <property type="entry name" value="ACROSIN-RELATED"/>
    <property type="match status" value="1"/>
</dbReference>
<feature type="disulfide bond" evidence="11">
    <location>
        <begin position="340"/>
        <end position="355"/>
    </location>
</feature>
<dbReference type="GO" id="GO:0006508">
    <property type="term" value="P:proteolysis"/>
    <property type="evidence" value="ECO:0007669"/>
    <property type="project" value="UniProtKB-KW"/>
</dbReference>
<feature type="domain" description="SEA" evidence="14">
    <location>
        <begin position="1"/>
        <end position="74"/>
    </location>
</feature>
<dbReference type="SUPFAM" id="SSF49854">
    <property type="entry name" value="Spermadhesin, CUB domain"/>
    <property type="match status" value="2"/>
</dbReference>
<keyword evidence="4 12" id="KW-0378">Hydrolase</keyword>